<dbReference type="GO" id="GO:0017025">
    <property type="term" value="F:TBP-class protein binding"/>
    <property type="evidence" value="ECO:0007669"/>
    <property type="project" value="InterPro"/>
</dbReference>
<dbReference type="PANTHER" id="PTHR11618:SF13">
    <property type="entry name" value="TRANSCRIPTION INITIATION FACTOR IIB"/>
    <property type="match status" value="1"/>
</dbReference>
<evidence type="ECO:0000259" key="5">
    <source>
        <dbReference type="PROSITE" id="PS51134"/>
    </source>
</evidence>
<keyword evidence="3" id="KW-0805">Transcription regulation</keyword>
<feature type="domain" description="TFIIB-type" evidence="5">
    <location>
        <begin position="8"/>
        <end position="40"/>
    </location>
</feature>
<dbReference type="InterPro" id="IPR036915">
    <property type="entry name" value="Cyclin-like_sf"/>
</dbReference>
<dbReference type="Gene3D" id="1.10.472.10">
    <property type="entry name" value="Cyclin-like"/>
    <property type="match status" value="1"/>
</dbReference>
<dbReference type="EMBL" id="LAZR01012749">
    <property type="protein sequence ID" value="KKM25270.1"/>
    <property type="molecule type" value="Genomic_DNA"/>
</dbReference>
<comment type="similarity">
    <text evidence="1">Belongs to the TFIIB family.</text>
</comment>
<dbReference type="PRINTS" id="PR00685">
    <property type="entry name" value="TIFACTORIIB"/>
</dbReference>
<name>A0A0F9LCN9_9ZZZZ</name>
<dbReference type="AlphaFoldDB" id="A0A0F9LCN9"/>
<evidence type="ECO:0000256" key="4">
    <source>
        <dbReference type="ARBA" id="ARBA00023163"/>
    </source>
</evidence>
<comment type="caution">
    <text evidence="6">The sequence shown here is derived from an EMBL/GenBank/DDBJ whole genome shotgun (WGS) entry which is preliminary data.</text>
</comment>
<dbReference type="SMART" id="SM00385">
    <property type="entry name" value="CYCLIN"/>
    <property type="match status" value="2"/>
</dbReference>
<dbReference type="InterPro" id="IPR013150">
    <property type="entry name" value="TFIIB_cyclin"/>
</dbReference>
<dbReference type="InterPro" id="IPR013137">
    <property type="entry name" value="Znf_TFIIB"/>
</dbReference>
<evidence type="ECO:0000313" key="6">
    <source>
        <dbReference type="EMBL" id="KKM25270.1"/>
    </source>
</evidence>
<dbReference type="InterPro" id="IPR000812">
    <property type="entry name" value="TFIIB"/>
</dbReference>
<protein>
    <recommendedName>
        <fullName evidence="5">TFIIB-type domain-containing protein</fullName>
    </recommendedName>
</protein>
<dbReference type="InterPro" id="IPR013763">
    <property type="entry name" value="Cyclin-like_dom"/>
</dbReference>
<reference evidence="6" key="1">
    <citation type="journal article" date="2015" name="Nature">
        <title>Complex archaea that bridge the gap between prokaryotes and eukaryotes.</title>
        <authorList>
            <person name="Spang A."/>
            <person name="Saw J.H."/>
            <person name="Jorgensen S.L."/>
            <person name="Zaremba-Niedzwiedzka K."/>
            <person name="Martijn J."/>
            <person name="Lind A.E."/>
            <person name="van Eijk R."/>
            <person name="Schleper C."/>
            <person name="Guy L."/>
            <person name="Ettema T.J."/>
        </authorList>
    </citation>
    <scope>NUCLEOTIDE SEQUENCE</scope>
</reference>
<dbReference type="Pfam" id="PF08271">
    <property type="entry name" value="Zn_Ribbon_TF"/>
    <property type="match status" value="1"/>
</dbReference>
<keyword evidence="2" id="KW-0677">Repeat</keyword>
<proteinExistence type="inferred from homology"/>
<evidence type="ECO:0000256" key="1">
    <source>
        <dbReference type="ARBA" id="ARBA00010857"/>
    </source>
</evidence>
<dbReference type="PROSITE" id="PS51134">
    <property type="entry name" value="ZF_TFIIB"/>
    <property type="match status" value="1"/>
</dbReference>
<sequence length="295" mass="33248">MEVESNLSSLSNSCPECGGIEILLHERGETVCGQCGLVISERNVDVSHSGKRAFTKQEKESRERTGSPISILLPDMGLSTIIDKNNIKSPDLKRAAKWNSRMTWDKRNMLIATTELKRISSNLTLPNHVKKTAIRLYIEAFKKKLLRGRSINGMVAACLYFACRERKIPRTLQEILDQSSVHAKNVRRCYRTLIRELNLKVPSTDPISLIPRFIAELDLDADAENTTVKILQRFTSKYSTSGKDPKGLCAGALYLVCRKKEKKISQKEIASLVGVTEVTLRSRYKELIKTLNILV</sequence>
<dbReference type="GO" id="GO:0070897">
    <property type="term" value="P:transcription preinitiation complex assembly"/>
    <property type="evidence" value="ECO:0007669"/>
    <property type="project" value="InterPro"/>
</dbReference>
<dbReference type="PANTHER" id="PTHR11618">
    <property type="entry name" value="TRANSCRIPTION INITIATION FACTOR IIB-RELATED"/>
    <property type="match status" value="1"/>
</dbReference>
<evidence type="ECO:0000256" key="3">
    <source>
        <dbReference type="ARBA" id="ARBA00023015"/>
    </source>
</evidence>
<dbReference type="Pfam" id="PF00382">
    <property type="entry name" value="TFIIB"/>
    <property type="match status" value="2"/>
</dbReference>
<keyword evidence="4" id="KW-0804">Transcription</keyword>
<organism evidence="6">
    <name type="scientific">marine sediment metagenome</name>
    <dbReference type="NCBI Taxonomy" id="412755"/>
    <lineage>
        <taxon>unclassified sequences</taxon>
        <taxon>metagenomes</taxon>
        <taxon>ecological metagenomes</taxon>
    </lineage>
</organism>
<dbReference type="Gene3D" id="1.10.472.170">
    <property type="match status" value="1"/>
</dbReference>
<dbReference type="GO" id="GO:0097550">
    <property type="term" value="C:transcription preinitiation complex"/>
    <property type="evidence" value="ECO:0007669"/>
    <property type="project" value="TreeGrafter"/>
</dbReference>
<evidence type="ECO:0000256" key="2">
    <source>
        <dbReference type="ARBA" id="ARBA00022737"/>
    </source>
</evidence>
<accession>A0A0F9LCN9</accession>
<gene>
    <name evidence="6" type="ORF">LCGC14_1596630</name>
</gene>
<dbReference type="SUPFAM" id="SSF47954">
    <property type="entry name" value="Cyclin-like"/>
    <property type="match status" value="2"/>
</dbReference>
<dbReference type="SUPFAM" id="SSF57783">
    <property type="entry name" value="Zinc beta-ribbon"/>
    <property type="match status" value="1"/>
</dbReference>